<accession>G0UL37</accession>
<name>G0UL37_TRYCI</name>
<dbReference type="AlphaFoldDB" id="G0UL37"/>
<evidence type="ECO:0000313" key="2">
    <source>
        <dbReference type="EMBL" id="CCC90092.1"/>
    </source>
</evidence>
<gene>
    <name evidence="2" type="ORF">TCIL3000_4_1800</name>
</gene>
<organism evidence="2">
    <name type="scientific">Trypanosoma congolense (strain IL3000)</name>
    <dbReference type="NCBI Taxonomy" id="1068625"/>
    <lineage>
        <taxon>Eukaryota</taxon>
        <taxon>Discoba</taxon>
        <taxon>Euglenozoa</taxon>
        <taxon>Kinetoplastea</taxon>
        <taxon>Metakinetoplastina</taxon>
        <taxon>Trypanosomatida</taxon>
        <taxon>Trypanosomatidae</taxon>
        <taxon>Trypanosoma</taxon>
        <taxon>Nannomonas</taxon>
    </lineage>
</organism>
<sequence length="102" mass="11806">MKLRVAEPEKVPKQKSPSQVRTPAHRIPKPIVLNTLPRYKYSQLLSYPLIPFPRSTILCFTLYTPFCHFQSTTTLSLFFCLPISTRRKPNKSDGGQQHRTFS</sequence>
<evidence type="ECO:0000256" key="1">
    <source>
        <dbReference type="SAM" id="MobiDB-lite"/>
    </source>
</evidence>
<feature type="region of interest" description="Disordered" evidence="1">
    <location>
        <begin position="1"/>
        <end position="24"/>
    </location>
</feature>
<protein>
    <submittedName>
        <fullName evidence="2">Uncharacterized protein</fullName>
    </submittedName>
</protein>
<feature type="compositionally biased region" description="Basic and acidic residues" evidence="1">
    <location>
        <begin position="1"/>
        <end position="12"/>
    </location>
</feature>
<reference evidence="2" key="1">
    <citation type="journal article" date="2012" name="Proc. Natl. Acad. Sci. U.S.A.">
        <title>Antigenic diversity is generated by distinct evolutionary mechanisms in African trypanosome species.</title>
        <authorList>
            <person name="Jackson A.P."/>
            <person name="Berry A."/>
            <person name="Aslett M."/>
            <person name="Allison H.C."/>
            <person name="Burton P."/>
            <person name="Vavrova-Anderson J."/>
            <person name="Brown R."/>
            <person name="Browne H."/>
            <person name="Corton N."/>
            <person name="Hauser H."/>
            <person name="Gamble J."/>
            <person name="Gilderthorp R."/>
            <person name="Marcello L."/>
            <person name="McQuillan J."/>
            <person name="Otto T.D."/>
            <person name="Quail M.A."/>
            <person name="Sanders M.J."/>
            <person name="van Tonder A."/>
            <person name="Ginger M.L."/>
            <person name="Field M.C."/>
            <person name="Barry J.D."/>
            <person name="Hertz-Fowler C."/>
            <person name="Berriman M."/>
        </authorList>
    </citation>
    <scope>NUCLEOTIDE SEQUENCE</scope>
    <source>
        <strain evidence="2">IL3000</strain>
    </source>
</reference>
<proteinExistence type="predicted"/>
<dbReference type="EMBL" id="HE575317">
    <property type="protein sequence ID" value="CCC90092.1"/>
    <property type="molecule type" value="Genomic_DNA"/>
</dbReference>